<dbReference type="PRINTS" id="PR00080">
    <property type="entry name" value="SDRFAMILY"/>
</dbReference>
<evidence type="ECO:0000259" key="4">
    <source>
        <dbReference type="PROSITE" id="PS51462"/>
    </source>
</evidence>
<dbReference type="Pfam" id="PF00106">
    <property type="entry name" value="adh_short"/>
    <property type="match status" value="1"/>
</dbReference>
<dbReference type="CDD" id="cd04697">
    <property type="entry name" value="NUDIX_Hydrolase"/>
    <property type="match status" value="1"/>
</dbReference>
<name>A0ABN8D9A1_9STRA</name>
<proteinExistence type="inferred from homology"/>
<dbReference type="SMART" id="SM00822">
    <property type="entry name" value="PKS_KR"/>
    <property type="match status" value="1"/>
</dbReference>
<feature type="domain" description="Nudix hydrolase" evidence="4">
    <location>
        <begin position="350"/>
        <end position="482"/>
    </location>
</feature>
<dbReference type="InterPro" id="IPR020904">
    <property type="entry name" value="Sc_DH/Rdtase_CS"/>
</dbReference>
<keyword evidence="2" id="KW-0560">Oxidoreductase</keyword>
<dbReference type="InterPro" id="IPR036291">
    <property type="entry name" value="NAD(P)-bd_dom_sf"/>
</dbReference>
<dbReference type="PANTHER" id="PTHR24322">
    <property type="entry name" value="PKSB"/>
    <property type="match status" value="1"/>
</dbReference>
<dbReference type="PRINTS" id="PR00081">
    <property type="entry name" value="GDHRDH"/>
</dbReference>
<accession>A0ABN8D9A1</accession>
<evidence type="ECO:0000313" key="6">
    <source>
        <dbReference type="Proteomes" id="UP001158986"/>
    </source>
</evidence>
<dbReference type="Pfam" id="PF00293">
    <property type="entry name" value="NUDIX"/>
    <property type="match status" value="1"/>
</dbReference>
<sequence length="488" mass="53885">MWFVTVAAAACFVVGWIVARMKQREVFSLDNKVIIITGAAHGIGRSLAWKVFTEAANVTLALVDVDVEALEKLQIELLASNEKEKHVFIYDCDVADSIAVSACLACVIRHVAPKHINVLVNNAGVVMGRPLKALTPEQIQKTFAVNTLAHFWTVKAALSSMKKAPEALLVTVSSVMGMMSSAGLADYCASKAAVNAFHEAVRLELWHDNVKSIRTLLICPAAVDTGMFAGALAASDWALKIARFCIPMLSESEVADTIYRAMRNSNTELVVSCFSGWRRIPLSWAPSISRLLPVALYDVVVRLGGGLNGMDTFVGKQLSRENKKEKVCIVDKDNNVIGKADRAVMRAFNLPHRASYTVIKNSSGKYYVQRRTMIKDYCAGMLDPTTGGVVQYGEPMNVNAEREAEEEMGVKNTPLRYLTTFYYGDGYSRVWGGLFDCTFDGPLVLQKDEVDEVLTMTADEILSRRQEFTPDGIFAFEKYLKFIQADEN</sequence>
<comment type="caution">
    <text evidence="5">The sequence shown here is derived from an EMBL/GenBank/DDBJ whole genome shotgun (WGS) entry which is preliminary data.</text>
</comment>
<evidence type="ECO:0000256" key="2">
    <source>
        <dbReference type="ARBA" id="ARBA00023002"/>
    </source>
</evidence>
<dbReference type="PROSITE" id="PS51462">
    <property type="entry name" value="NUDIX"/>
    <property type="match status" value="1"/>
</dbReference>
<keyword evidence="6" id="KW-1185">Reference proteome</keyword>
<dbReference type="InterPro" id="IPR057326">
    <property type="entry name" value="KR_dom"/>
</dbReference>
<dbReference type="InterPro" id="IPR000086">
    <property type="entry name" value="NUDIX_hydrolase_dom"/>
</dbReference>
<dbReference type="SUPFAM" id="SSF51735">
    <property type="entry name" value="NAD(P)-binding Rossmann-fold domains"/>
    <property type="match status" value="1"/>
</dbReference>
<organism evidence="5 6">
    <name type="scientific">Peronospora belbahrii</name>
    <dbReference type="NCBI Taxonomy" id="622444"/>
    <lineage>
        <taxon>Eukaryota</taxon>
        <taxon>Sar</taxon>
        <taxon>Stramenopiles</taxon>
        <taxon>Oomycota</taxon>
        <taxon>Peronosporomycetes</taxon>
        <taxon>Peronosporales</taxon>
        <taxon>Peronosporaceae</taxon>
        <taxon>Peronospora</taxon>
    </lineage>
</organism>
<dbReference type="SUPFAM" id="SSF55811">
    <property type="entry name" value="Nudix"/>
    <property type="match status" value="1"/>
</dbReference>
<evidence type="ECO:0000313" key="5">
    <source>
        <dbReference type="EMBL" id="CAH0521166.1"/>
    </source>
</evidence>
<gene>
    <name evidence="5" type="ORF">PBS001_LOCUS7626</name>
</gene>
<dbReference type="InterPro" id="IPR002347">
    <property type="entry name" value="SDR_fam"/>
</dbReference>
<dbReference type="PROSITE" id="PS00061">
    <property type="entry name" value="ADH_SHORT"/>
    <property type="match status" value="1"/>
</dbReference>
<protein>
    <recommendedName>
        <fullName evidence="4">Nudix hydrolase domain-containing protein</fullName>
    </recommendedName>
</protein>
<evidence type="ECO:0000256" key="1">
    <source>
        <dbReference type="ARBA" id="ARBA00006484"/>
    </source>
</evidence>
<comment type="similarity">
    <text evidence="1 3">Belongs to the short-chain dehydrogenases/reductases (SDR) family.</text>
</comment>
<evidence type="ECO:0000256" key="3">
    <source>
        <dbReference type="RuleBase" id="RU000363"/>
    </source>
</evidence>
<dbReference type="Gene3D" id="3.40.50.720">
    <property type="entry name" value="NAD(P)-binding Rossmann-like Domain"/>
    <property type="match status" value="1"/>
</dbReference>
<dbReference type="PANTHER" id="PTHR24322:SF736">
    <property type="entry name" value="RETINOL DEHYDROGENASE 10"/>
    <property type="match status" value="1"/>
</dbReference>
<dbReference type="EMBL" id="CAKLCB010000375">
    <property type="protein sequence ID" value="CAH0521166.1"/>
    <property type="molecule type" value="Genomic_DNA"/>
</dbReference>
<reference evidence="5 6" key="1">
    <citation type="submission" date="2021-11" db="EMBL/GenBank/DDBJ databases">
        <authorList>
            <person name="Islam A."/>
            <person name="Islam S."/>
            <person name="Flora M.S."/>
            <person name="Rahman M."/>
            <person name="Ziaur R.M."/>
            <person name="Epstein J.H."/>
            <person name="Hassan M."/>
            <person name="Klassen M."/>
            <person name="Woodard K."/>
            <person name="Webb A."/>
            <person name="Webby R.J."/>
            <person name="El Zowalaty M.E."/>
        </authorList>
    </citation>
    <scope>NUCLEOTIDE SEQUENCE [LARGE SCALE GENOMIC DNA]</scope>
    <source>
        <strain evidence="5">Pbs1</strain>
    </source>
</reference>
<dbReference type="Proteomes" id="UP001158986">
    <property type="component" value="Unassembled WGS sequence"/>
</dbReference>
<dbReference type="InterPro" id="IPR015797">
    <property type="entry name" value="NUDIX_hydrolase-like_dom_sf"/>
</dbReference>
<dbReference type="Gene3D" id="3.90.79.10">
    <property type="entry name" value="Nucleoside Triphosphate Pyrophosphohydrolase"/>
    <property type="match status" value="1"/>
</dbReference>
<dbReference type="NCBIfam" id="NF011922">
    <property type="entry name" value="PRK15393.1"/>
    <property type="match status" value="1"/>
</dbReference>